<organism evidence="1 2">
    <name type="scientific">Actinobacillus porcinus</name>
    <dbReference type="NCBI Taxonomy" id="51048"/>
    <lineage>
        <taxon>Bacteria</taxon>
        <taxon>Pseudomonadati</taxon>
        <taxon>Pseudomonadota</taxon>
        <taxon>Gammaproteobacteria</taxon>
        <taxon>Pasteurellales</taxon>
        <taxon>Pasteurellaceae</taxon>
        <taxon>Actinobacillus</taxon>
    </lineage>
</organism>
<keyword evidence="2" id="KW-1185">Reference proteome</keyword>
<gene>
    <name evidence="1" type="ORF">SAMEA1410922_00476</name>
</gene>
<dbReference type="EMBL" id="CABFKI010000002">
    <property type="protein sequence ID" value="VTU06474.1"/>
    <property type="molecule type" value="Genomic_DNA"/>
</dbReference>
<comment type="caution">
    <text evidence="1">The sequence shown here is derived from an EMBL/GenBank/DDBJ whole genome shotgun (WGS) entry which is preliminary data.</text>
</comment>
<proteinExistence type="predicted"/>
<dbReference type="Proteomes" id="UP000308167">
    <property type="component" value="Unassembled WGS sequence"/>
</dbReference>
<evidence type="ECO:0008006" key="3">
    <source>
        <dbReference type="Google" id="ProtNLM"/>
    </source>
</evidence>
<evidence type="ECO:0000313" key="2">
    <source>
        <dbReference type="Proteomes" id="UP000308167"/>
    </source>
</evidence>
<sequence>MNKIKLFENQQIRSVWDEEKQEWFFSVVDKATGRQWRD</sequence>
<reference evidence="1 2" key="1">
    <citation type="submission" date="2019-05" db="EMBL/GenBank/DDBJ databases">
        <authorList>
            <consortium name="Pathogen Informatics"/>
        </authorList>
    </citation>
    <scope>NUCLEOTIDE SEQUENCE [LARGE SCALE GENOMIC DNA]</scope>
    <source>
        <strain evidence="1 2">NM319</strain>
    </source>
</reference>
<accession>A0ABY6TJF7</accession>
<name>A0ABY6TJF7_9PAST</name>
<protein>
    <recommendedName>
        <fullName evidence="3">Phage antirepressor protein</fullName>
    </recommendedName>
</protein>
<evidence type="ECO:0000313" key="1">
    <source>
        <dbReference type="EMBL" id="VTU06474.1"/>
    </source>
</evidence>